<feature type="domain" description="Heparinase II/III-like C-terminal" evidence="1">
    <location>
        <begin position="172"/>
        <end position="253"/>
    </location>
</feature>
<dbReference type="GO" id="GO:0016829">
    <property type="term" value="F:lyase activity"/>
    <property type="evidence" value="ECO:0007669"/>
    <property type="project" value="InterPro"/>
</dbReference>
<reference evidence="2" key="1">
    <citation type="journal article" date="2014" name="Front. Microbiol.">
        <title>High frequency of phylogenetically diverse reductive dehalogenase-homologous genes in deep subseafloor sedimentary metagenomes.</title>
        <authorList>
            <person name="Kawai M."/>
            <person name="Futagami T."/>
            <person name="Toyoda A."/>
            <person name="Takaki Y."/>
            <person name="Nishi S."/>
            <person name="Hori S."/>
            <person name="Arai W."/>
            <person name="Tsubouchi T."/>
            <person name="Morono Y."/>
            <person name="Uchiyama I."/>
            <person name="Ito T."/>
            <person name="Fujiyama A."/>
            <person name="Inagaki F."/>
            <person name="Takami H."/>
        </authorList>
    </citation>
    <scope>NUCLEOTIDE SEQUENCE</scope>
    <source>
        <strain evidence="2">Expedition CK06-06</strain>
    </source>
</reference>
<evidence type="ECO:0000259" key="1">
    <source>
        <dbReference type="Pfam" id="PF07940"/>
    </source>
</evidence>
<organism evidence="2">
    <name type="scientific">marine sediment metagenome</name>
    <dbReference type="NCBI Taxonomy" id="412755"/>
    <lineage>
        <taxon>unclassified sequences</taxon>
        <taxon>metagenomes</taxon>
        <taxon>ecological metagenomes</taxon>
    </lineage>
</organism>
<proteinExistence type="predicted"/>
<dbReference type="Pfam" id="PF07940">
    <property type="entry name" value="Hepar_II_III_C"/>
    <property type="match status" value="1"/>
</dbReference>
<name>X0U091_9ZZZZ</name>
<dbReference type="EMBL" id="BARS01011100">
    <property type="protein sequence ID" value="GAF99233.1"/>
    <property type="molecule type" value="Genomic_DNA"/>
</dbReference>
<accession>X0U091</accession>
<gene>
    <name evidence="2" type="ORF">S01H1_20318</name>
</gene>
<dbReference type="Gene3D" id="2.70.98.70">
    <property type="match status" value="1"/>
</dbReference>
<dbReference type="InterPro" id="IPR012480">
    <property type="entry name" value="Hepar_II_III_C"/>
</dbReference>
<feature type="non-terminal residue" evidence="2">
    <location>
        <position position="283"/>
    </location>
</feature>
<dbReference type="AlphaFoldDB" id="X0U091"/>
<feature type="non-terminal residue" evidence="2">
    <location>
        <position position="1"/>
    </location>
</feature>
<sequence>SPLHESPNYNRIKLDFIRVARLMEEIRERYPDRFPTERYPDLFAAPQARQIFDYYIDIYVNDILFPSIGDCGGIGNMIRRTPTRYSLLTHEYLFAVERYGDPRYVRACVDENGKPLAGELWETYPEAAIQATLLDSTGRFGRSSRLLDAYGVAILESGDNGKKRSFFLNYTALRGHWQGDPLTIGLYARGVDLLPDLGYPKTWDYRWQYDSNSLAHNTITIDETQPAREIGNLGRLFAVEDGVHVITASHQPYVHGIRKSAPKNDLFERTTVMVDVDSERSYV</sequence>
<evidence type="ECO:0000313" key="2">
    <source>
        <dbReference type="EMBL" id="GAF99233.1"/>
    </source>
</evidence>
<protein>
    <recommendedName>
        <fullName evidence="1">Heparinase II/III-like C-terminal domain-containing protein</fullName>
    </recommendedName>
</protein>
<comment type="caution">
    <text evidence="2">The sequence shown here is derived from an EMBL/GenBank/DDBJ whole genome shotgun (WGS) entry which is preliminary data.</text>
</comment>